<evidence type="ECO:0000256" key="3">
    <source>
        <dbReference type="ARBA" id="ARBA00020324"/>
    </source>
</evidence>
<dbReference type="Gene3D" id="3.40.50.1010">
    <property type="entry name" value="5'-nuclease"/>
    <property type="match status" value="1"/>
</dbReference>
<accession>A0A8J9Z358</accession>
<dbReference type="GO" id="GO:0006298">
    <property type="term" value="P:mismatch repair"/>
    <property type="evidence" value="ECO:0007669"/>
    <property type="project" value="TreeGrafter"/>
</dbReference>
<feature type="compositionally biased region" description="Polar residues" evidence="19">
    <location>
        <begin position="552"/>
        <end position="567"/>
    </location>
</feature>
<evidence type="ECO:0000256" key="19">
    <source>
        <dbReference type="SAM" id="MobiDB-lite"/>
    </source>
</evidence>
<keyword evidence="4 18" id="KW-0540">Nuclease</keyword>
<proteinExistence type="inferred from homology"/>
<keyword evidence="6" id="KW-0255">Endonuclease</keyword>
<dbReference type="InterPro" id="IPR036279">
    <property type="entry name" value="5-3_exonuclease_C_sf"/>
</dbReference>
<dbReference type="PROSITE" id="PS00842">
    <property type="entry name" value="XPG_2"/>
    <property type="match status" value="1"/>
</dbReference>
<feature type="compositionally biased region" description="Polar residues" evidence="19">
    <location>
        <begin position="943"/>
        <end position="952"/>
    </location>
</feature>
<dbReference type="PANTHER" id="PTHR11081:SF8">
    <property type="entry name" value="EXONUCLEASE 1"/>
    <property type="match status" value="1"/>
</dbReference>
<dbReference type="EMBL" id="OV696700">
    <property type="protein sequence ID" value="CAH1246510.1"/>
    <property type="molecule type" value="Genomic_DNA"/>
</dbReference>
<dbReference type="PRINTS" id="PR00853">
    <property type="entry name" value="XPGRADSUPER"/>
</dbReference>
<dbReference type="PROSITE" id="PS50005">
    <property type="entry name" value="TPR"/>
    <property type="match status" value="1"/>
</dbReference>
<dbReference type="SUPFAM" id="SSF47807">
    <property type="entry name" value="5' to 3' exonuclease, C-terminal subdomain"/>
    <property type="match status" value="1"/>
</dbReference>
<comment type="similarity">
    <text evidence="2 18">Belongs to the XPG/RAD2 endonuclease family. EXO1 subfamily.</text>
</comment>
<dbReference type="EC" id="3.1.-.-" evidence="18"/>
<organism evidence="22 23">
    <name type="scientific">Branchiostoma lanceolatum</name>
    <name type="common">Common lancelet</name>
    <name type="synonym">Amphioxus lanceolatum</name>
    <dbReference type="NCBI Taxonomy" id="7740"/>
    <lineage>
        <taxon>Eukaryota</taxon>
        <taxon>Metazoa</taxon>
        <taxon>Chordata</taxon>
        <taxon>Cephalochordata</taxon>
        <taxon>Leptocardii</taxon>
        <taxon>Amphioxiformes</taxon>
        <taxon>Branchiostomatidae</taxon>
        <taxon>Branchiostoma</taxon>
    </lineage>
</organism>
<feature type="compositionally biased region" description="Polar residues" evidence="19">
    <location>
        <begin position="598"/>
        <end position="612"/>
    </location>
</feature>
<feature type="compositionally biased region" description="Polar residues" evidence="19">
    <location>
        <begin position="833"/>
        <end position="846"/>
    </location>
</feature>
<evidence type="ECO:0000256" key="6">
    <source>
        <dbReference type="ARBA" id="ARBA00022759"/>
    </source>
</evidence>
<comment type="cofactor">
    <cofactor evidence="18">
        <name>Mg(2+)</name>
        <dbReference type="ChEBI" id="CHEBI:18420"/>
    </cofactor>
    <text evidence="18">Binds 2 magnesium ions per subunit. They probably participate in the reaction catalyzed by the enzyme. May bind an additional third magnesium ion after substrate binding.</text>
</comment>
<evidence type="ECO:0000313" key="22">
    <source>
        <dbReference type="EMBL" id="CAH1246510.1"/>
    </source>
</evidence>
<evidence type="ECO:0000256" key="14">
    <source>
        <dbReference type="ARBA" id="ARBA00023204"/>
    </source>
</evidence>
<reference evidence="22" key="1">
    <citation type="submission" date="2022-01" db="EMBL/GenBank/DDBJ databases">
        <authorList>
            <person name="Braso-Vives M."/>
        </authorList>
    </citation>
    <scope>NUCLEOTIDE SEQUENCE</scope>
</reference>
<feature type="compositionally biased region" description="Polar residues" evidence="19">
    <location>
        <begin position="682"/>
        <end position="743"/>
    </location>
</feature>
<evidence type="ECO:0000256" key="15">
    <source>
        <dbReference type="ARBA" id="ARBA00023242"/>
    </source>
</evidence>
<keyword evidence="11 18" id="KW-0460">Magnesium</keyword>
<evidence type="ECO:0000256" key="16">
    <source>
        <dbReference type="ARBA" id="ARBA00055562"/>
    </source>
</evidence>
<evidence type="ECO:0000259" key="21">
    <source>
        <dbReference type="SMART" id="SM00485"/>
    </source>
</evidence>
<dbReference type="InterPro" id="IPR019974">
    <property type="entry name" value="XPG_CS"/>
</dbReference>
<keyword evidence="14 18" id="KW-0234">DNA repair</keyword>
<dbReference type="GO" id="GO:0035312">
    <property type="term" value="F:5'-3' DNA exonuclease activity"/>
    <property type="evidence" value="ECO:0007669"/>
    <property type="project" value="UniProtKB-UniRule"/>
</dbReference>
<evidence type="ECO:0000256" key="11">
    <source>
        <dbReference type="ARBA" id="ARBA00022842"/>
    </source>
</evidence>
<dbReference type="FunFam" id="1.10.150.20:FF:000011">
    <property type="entry name" value="exonuclease 1"/>
    <property type="match status" value="1"/>
</dbReference>
<dbReference type="Gene3D" id="1.10.150.20">
    <property type="entry name" value="5' to 3' exonuclease, C-terminal subdomain"/>
    <property type="match status" value="1"/>
</dbReference>
<dbReference type="Pfam" id="PF00867">
    <property type="entry name" value="XPG_I"/>
    <property type="match status" value="1"/>
</dbReference>
<dbReference type="InterPro" id="IPR006085">
    <property type="entry name" value="XPG_DNA_repair_N"/>
</dbReference>
<comment type="subcellular location">
    <subcellularLocation>
        <location evidence="1 18">Nucleus</location>
    </subcellularLocation>
</comment>
<feature type="compositionally biased region" description="Acidic residues" evidence="19">
    <location>
        <begin position="579"/>
        <end position="594"/>
    </location>
</feature>
<dbReference type="InterPro" id="IPR019734">
    <property type="entry name" value="TPR_rpt"/>
</dbReference>
<dbReference type="AlphaFoldDB" id="A0A8J9Z358"/>
<protein>
    <recommendedName>
        <fullName evidence="3 18">Exonuclease 1</fullName>
        <ecNumber evidence="18">3.1.-.-</ecNumber>
    </recommendedName>
</protein>
<feature type="region of interest" description="Disordered" evidence="19">
    <location>
        <begin position="533"/>
        <end position="616"/>
    </location>
</feature>
<dbReference type="OrthoDB" id="26491at2759"/>
<dbReference type="SMART" id="SM00484">
    <property type="entry name" value="XPGI"/>
    <property type="match status" value="1"/>
</dbReference>
<sequence>MGIQGLLPFLKDASTQVNVKMLAGYTVAVDAYCWIYRGAFACAMDLARGEKSDMYVRFVLKYVNMLLSHGIKPVMVFDGCNLPSKQGVEDSRRERKHLYLQKGKQFLRDGNAAQARECFQKCINVTPTMAHEVMEACRAVGVDCIVAPYEADAQLAYLNKCGIAQAVITEDSDLLAFGCDRVIFKLDLNGNGVMIEKHRLSQCLKIKAQNFTFDKFRYMCILCGCDYLPSLHGIGPAKAAKLLSLTNQSDMTKVLRKIGSYLKSSIVAPTEYIDGFVKADNTFLYQLAFDPVKKELLPLHEYPPGVTATDMPYAGEYKPRKLALGMALGNIDIHTGKTVGDFDPLTYKPPPSSTWQGPKNVTASTPRHKLSMWHPDYKMGPKFGTLNLKEVKTAFTKGKEVTVKAPTFLKKPETKPVESTDVYTDSELAAMYGSPPNSTKREEKKTCVAEKGGNSKLRKRLAIIKPSSSMDSSSGSIVVSRHFKNSYEQAVKDLQSKKNSAENTIEKQDTFLDMIDNDSSSEDPSKSVDVDIFNEEKEEDSGLGPTMPSWRTKLQTFKRQGSQSDNSAKAEKRKRVLSEDDEEKETGGLEDEPIIDTSEASMDSNLVNTLTKPSEEKQLLREVTHKETPKNPFKVAAHKQGSAFSWAKSSEKQITLKSSVSSLGMFKYSALSQAKRKKTSQEEVNSTTSSQEEVNNTTSSQEEVNNATSSQEEVNSTTSSQEEVNNTTSSQEEVNNTTRSQESVAGLSEEESPVGSLKPLKVKRSISSFDNFSVYSMDNFTPTDSQNSGLTSFSQGSQYFTASEGNDSQVSTTEMSQTSEDTRKEEVAEIKVESQQPVCSQDTSMENGGKSAENAFQTLIRKKESARSRDVSEQVSSYFEKSALPSLSQTAPEQRAVVQDMGRRAMEDGVSTPRMTKPSRGKTRQVGLSRRSCPSQTKRKANNENCSTQPKISNFLHRFNFEKGSSQKKKEEPIRKPMSPSKANVVIDCTPETEPSIAVSLNGAKVKRNIFDE</sequence>
<feature type="domain" description="XPG N-terminal" evidence="21">
    <location>
        <begin position="1"/>
        <end position="99"/>
    </location>
</feature>
<dbReference type="GO" id="GO:0005634">
    <property type="term" value="C:nucleus"/>
    <property type="evidence" value="ECO:0007669"/>
    <property type="project" value="UniProtKB-SubCell"/>
</dbReference>
<evidence type="ECO:0000256" key="12">
    <source>
        <dbReference type="ARBA" id="ARBA00022881"/>
    </source>
</evidence>
<dbReference type="PANTHER" id="PTHR11081">
    <property type="entry name" value="FLAP ENDONUCLEASE FAMILY MEMBER"/>
    <property type="match status" value="1"/>
</dbReference>
<evidence type="ECO:0000256" key="10">
    <source>
        <dbReference type="ARBA" id="ARBA00022839"/>
    </source>
</evidence>
<evidence type="ECO:0000259" key="20">
    <source>
        <dbReference type="SMART" id="SM00484"/>
    </source>
</evidence>
<dbReference type="GO" id="GO:0017108">
    <property type="term" value="F:5'-flap endonuclease activity"/>
    <property type="evidence" value="ECO:0007669"/>
    <property type="project" value="TreeGrafter"/>
</dbReference>
<comment type="function">
    <text evidence="16">5'-&gt;3' double-stranded DNA exonuclease which may also contain a cryptic 3'-&gt;5' double-stranded DNA exonuclease activity. Also exhibits endonuclease activity against 5'-overhanging flap structures similar to those generated by displacement synthesis when DNA polymerase encounters the 5'-end of a downstream Okazaki fragment. Required for DNA mismatch repair (MMR).</text>
</comment>
<dbReference type="Proteomes" id="UP000838412">
    <property type="component" value="Chromosome 15"/>
</dbReference>
<keyword evidence="23" id="KW-1185">Reference proteome</keyword>
<dbReference type="InterPro" id="IPR008918">
    <property type="entry name" value="HhH2"/>
</dbReference>
<evidence type="ECO:0000256" key="8">
    <source>
        <dbReference type="ARBA" id="ARBA00022769"/>
    </source>
</evidence>
<comment type="function">
    <text evidence="18">5'-&gt;3' double-stranded DNA exonuclease which may also possess a cryptic 3'-&gt;5' double-stranded DNA exonuclease activity. Functions in DNA mismatch repair.</text>
</comment>
<dbReference type="SMART" id="SM00279">
    <property type="entry name" value="HhH2"/>
    <property type="match status" value="1"/>
</dbReference>
<name>A0A8J9Z358_BRALA</name>
<keyword evidence="10 18" id="KW-0269">Exonuclease</keyword>
<dbReference type="InterPro" id="IPR029060">
    <property type="entry name" value="PIN-like_dom_sf"/>
</dbReference>
<evidence type="ECO:0000313" key="23">
    <source>
        <dbReference type="Proteomes" id="UP000838412"/>
    </source>
</evidence>
<keyword evidence="13 18" id="KW-0238">DNA-binding</keyword>
<dbReference type="InterPro" id="IPR044752">
    <property type="entry name" value="PIN-like_EXO1"/>
</dbReference>
<evidence type="ECO:0000256" key="7">
    <source>
        <dbReference type="ARBA" id="ARBA00022763"/>
    </source>
</evidence>
<feature type="repeat" description="TPR" evidence="17">
    <location>
        <begin position="96"/>
        <end position="129"/>
    </location>
</feature>
<evidence type="ECO:0000256" key="5">
    <source>
        <dbReference type="ARBA" id="ARBA00022723"/>
    </source>
</evidence>
<dbReference type="GO" id="GO:0003677">
    <property type="term" value="F:DNA binding"/>
    <property type="evidence" value="ECO:0007669"/>
    <property type="project" value="UniProtKB-UniRule"/>
</dbReference>
<evidence type="ECO:0000256" key="1">
    <source>
        <dbReference type="ARBA" id="ARBA00004123"/>
    </source>
</evidence>
<keyword evidence="9 18" id="KW-0378">Hydrolase</keyword>
<gene>
    <name evidence="22" type="primary">EXO1</name>
    <name evidence="22" type="ORF">BLAG_LOCUS8514</name>
</gene>
<evidence type="ECO:0000256" key="13">
    <source>
        <dbReference type="ARBA" id="ARBA00023125"/>
    </source>
</evidence>
<dbReference type="SMART" id="SM00485">
    <property type="entry name" value="XPGN"/>
    <property type="match status" value="1"/>
</dbReference>
<dbReference type="GO" id="GO:0006310">
    <property type="term" value="P:DNA recombination"/>
    <property type="evidence" value="ECO:0007669"/>
    <property type="project" value="TreeGrafter"/>
</dbReference>
<evidence type="ECO:0000256" key="18">
    <source>
        <dbReference type="RuleBase" id="RU910737"/>
    </source>
</evidence>
<feature type="compositionally biased region" description="Polar residues" evidence="19">
    <location>
        <begin position="798"/>
        <end position="819"/>
    </location>
</feature>
<evidence type="ECO:0000256" key="9">
    <source>
        <dbReference type="ARBA" id="ARBA00022801"/>
    </source>
</evidence>
<dbReference type="GO" id="GO:0046872">
    <property type="term" value="F:metal ion binding"/>
    <property type="evidence" value="ECO:0007669"/>
    <property type="project" value="UniProtKB-UniRule"/>
</dbReference>
<keyword evidence="17" id="KW-0802">TPR repeat</keyword>
<keyword evidence="7 18" id="KW-0227">DNA damage</keyword>
<feature type="compositionally biased region" description="Basic and acidic residues" evidence="19">
    <location>
        <begin position="820"/>
        <end position="832"/>
    </location>
</feature>
<dbReference type="CDD" id="cd09857">
    <property type="entry name" value="PIN_EXO1"/>
    <property type="match status" value="1"/>
</dbReference>
<feature type="region of interest" description="Disordered" evidence="19">
    <location>
        <begin position="906"/>
        <end position="984"/>
    </location>
</feature>
<keyword evidence="5 18" id="KW-0479">Metal-binding</keyword>
<dbReference type="InterPro" id="IPR006086">
    <property type="entry name" value="XPG-I_dom"/>
</dbReference>
<feature type="domain" description="XPG-I" evidence="20">
    <location>
        <begin position="138"/>
        <end position="206"/>
    </location>
</feature>
<dbReference type="CDD" id="cd09908">
    <property type="entry name" value="H3TH_EXO1"/>
    <property type="match status" value="1"/>
</dbReference>
<dbReference type="InterPro" id="IPR037315">
    <property type="entry name" value="EXO1_H3TH"/>
</dbReference>
<feature type="region of interest" description="Disordered" evidence="19">
    <location>
        <begin position="798"/>
        <end position="855"/>
    </location>
</feature>
<keyword evidence="15 18" id="KW-0539">Nucleus</keyword>
<evidence type="ECO:0000256" key="4">
    <source>
        <dbReference type="ARBA" id="ARBA00022722"/>
    </source>
</evidence>
<evidence type="ECO:0000256" key="2">
    <source>
        <dbReference type="ARBA" id="ARBA00010563"/>
    </source>
</evidence>
<keyword evidence="8 18" id="KW-0228">DNA excision</keyword>
<dbReference type="InterPro" id="IPR006084">
    <property type="entry name" value="XPG/Rad2"/>
</dbReference>
<evidence type="ECO:0000256" key="17">
    <source>
        <dbReference type="PROSITE-ProRule" id="PRU00339"/>
    </source>
</evidence>
<keyword evidence="12 18" id="KW-0267">Excision nuclease</keyword>
<dbReference type="SUPFAM" id="SSF88723">
    <property type="entry name" value="PIN domain-like"/>
    <property type="match status" value="1"/>
</dbReference>
<dbReference type="FunFam" id="3.40.50.1010:FF:000096">
    <property type="entry name" value="Exonuclease 1"/>
    <property type="match status" value="1"/>
</dbReference>
<dbReference type="Pfam" id="PF00752">
    <property type="entry name" value="XPG_N"/>
    <property type="match status" value="1"/>
</dbReference>
<feature type="region of interest" description="Disordered" evidence="19">
    <location>
        <begin position="672"/>
        <end position="762"/>
    </location>
</feature>